<dbReference type="AlphaFoldDB" id="F2NLR7"/>
<dbReference type="eggNOG" id="COG3206">
    <property type="taxonomic scope" value="Bacteria"/>
</dbReference>
<keyword evidence="5" id="KW-1185">Reference proteome</keyword>
<dbReference type="PANTHER" id="PTHR43308:SF1">
    <property type="entry name" value="OUTER MEMBRANE PROTEIN ALPHA"/>
    <property type="match status" value="1"/>
</dbReference>
<keyword evidence="2" id="KW-0732">Signal</keyword>
<dbReference type="PANTHER" id="PTHR43308">
    <property type="entry name" value="OUTER MEMBRANE PROTEIN ALPHA-RELATED"/>
    <property type="match status" value="1"/>
</dbReference>
<feature type="coiled-coil region" evidence="1">
    <location>
        <begin position="83"/>
        <end position="218"/>
    </location>
</feature>
<feature type="domain" description="SLH" evidence="3">
    <location>
        <begin position="21"/>
        <end position="84"/>
    </location>
</feature>
<accession>F2NLR7</accession>
<dbReference type="STRING" id="869210.Marky_0134"/>
<feature type="coiled-coil region" evidence="1">
    <location>
        <begin position="246"/>
        <end position="280"/>
    </location>
</feature>
<dbReference type="InterPro" id="IPR051465">
    <property type="entry name" value="Cell_Envelope_Struct_Comp"/>
</dbReference>
<keyword evidence="1" id="KW-0175">Coiled coil</keyword>
<sequence>MKKRLVVLLAGLLTVLSMGFGSAQFSDVPAGHWAKEAVEKLADEGIILGFPDGTFRGNEGLTRYQAALIIFRVLETIREEQLAQLDEETLTALRNAVQELAAELSSLGVRVGALEDNAATKDDVARLEAAINELRAQPVPEPGVDEKALRELAERVEAASIAADTALAQAQQLNEQLGAVEGDLAALRSLVEANADSIKALNDLAVLLNQDVLELQDRVTALEKVGQPDVSGLASQDQVVAVQEFATALRNDLVNLSNRVSALDTQVADIDERLQTVEANVFTVTGSVNATYEVRRSWGAMENFDIDRVIPDTAFSSGDGNNNDLIVDEEDLGDVKEGATDVSVSLEFATQTRDGTSTPGGLNLHEAVVEFGITPDYLVDTDGDGNADAVGYVFYVKDFDTVFSIGNAPLTFSFGQNPTWKFTEYLGDNDENGRGDGFVATFEPGFGTFTVVYGSKGADDGDNEYFRGARFATNLGDNIHLGASVLEEGADFPNNPDPRQAFGVDASVTLGPITASGEFVSSKVQSAAEADTVIVAKVELEPSESFSATAAYFSVDPDFDGTNNAGMSNDVTVNGLGGDDNEAEFGANTTGFEVTADVMLGAFEASVTYKNQTDFQNANGASSDDFTRLDADASLALGVFTLEGNFTNYTNATQPAESVMGASASLNLAAFTLKGFFDTTSVGGVQVEQNADAGFGDPEATTQFGVELTHDGSAENALIGGLDLTARYTAFPVAGGDDSEILVYGDLDAKLGIINLNPIFRFRSLSGATPVSTTKFGVQANTEPFALPLEPSLMGGYVTRSTNDNSTPVSETAYYAGLEFNKFLFENSTAKVAYGAYMGSNINNVLVGSAENAFDASADNLYANTGALEGRVTGLYFTWTYYDLTFDYADFNVDNNGTITHAQAFKMAYEVEFGEK</sequence>
<dbReference type="InterPro" id="IPR001119">
    <property type="entry name" value="SLH_dom"/>
</dbReference>
<evidence type="ECO:0000313" key="5">
    <source>
        <dbReference type="Proteomes" id="UP000007030"/>
    </source>
</evidence>
<proteinExistence type="predicted"/>
<reference evidence="4 5" key="1">
    <citation type="journal article" date="2012" name="Stand. Genomic Sci.">
        <title>Complete genome sequence of the aerobic, heterotroph Marinithermus hydrothermalis type strain (T1(T)) from a deep-sea hydrothermal vent chimney.</title>
        <authorList>
            <person name="Copeland A."/>
            <person name="Gu W."/>
            <person name="Yasawong M."/>
            <person name="Lapidus A."/>
            <person name="Lucas S."/>
            <person name="Deshpande S."/>
            <person name="Pagani I."/>
            <person name="Tapia R."/>
            <person name="Cheng J.F."/>
            <person name="Goodwin L.A."/>
            <person name="Pitluck S."/>
            <person name="Liolios K."/>
            <person name="Ivanova N."/>
            <person name="Mavromatis K."/>
            <person name="Mikhailova N."/>
            <person name="Pati A."/>
            <person name="Chen A."/>
            <person name="Palaniappan K."/>
            <person name="Land M."/>
            <person name="Pan C."/>
            <person name="Brambilla E.M."/>
            <person name="Rohde M."/>
            <person name="Tindall B.J."/>
            <person name="Sikorski J."/>
            <person name="Goker M."/>
            <person name="Detter J.C."/>
            <person name="Bristow J."/>
            <person name="Eisen J.A."/>
            <person name="Markowitz V."/>
            <person name="Hugenholtz P."/>
            <person name="Kyrpides N.C."/>
            <person name="Klenk H.P."/>
            <person name="Woyke T."/>
        </authorList>
    </citation>
    <scope>NUCLEOTIDE SEQUENCE [LARGE SCALE GENOMIC DNA]</scope>
    <source>
        <strain evidence="5">DSM 14884 / JCM 11576 / T1</strain>
    </source>
</reference>
<dbReference type="Pfam" id="PF00395">
    <property type="entry name" value="SLH"/>
    <property type="match status" value="1"/>
</dbReference>
<dbReference type="RefSeq" id="WP_013702952.1">
    <property type="nucleotide sequence ID" value="NC_015387.1"/>
</dbReference>
<gene>
    <name evidence="4" type="ordered locus">Marky_0134</name>
</gene>
<dbReference type="PROSITE" id="PS51272">
    <property type="entry name" value="SLH"/>
    <property type="match status" value="1"/>
</dbReference>
<dbReference type="OrthoDB" id="5845122at2"/>
<feature type="chain" id="PRO_5003287068" evidence="2">
    <location>
        <begin position="24"/>
        <end position="916"/>
    </location>
</feature>
<dbReference type="EMBL" id="CP002630">
    <property type="protein sequence ID" value="AEB10897.1"/>
    <property type="molecule type" value="Genomic_DNA"/>
</dbReference>
<evidence type="ECO:0000256" key="1">
    <source>
        <dbReference type="SAM" id="Coils"/>
    </source>
</evidence>
<organism evidence="4 5">
    <name type="scientific">Marinithermus hydrothermalis (strain DSM 14884 / JCM 11576 / T1)</name>
    <dbReference type="NCBI Taxonomy" id="869210"/>
    <lineage>
        <taxon>Bacteria</taxon>
        <taxon>Thermotogati</taxon>
        <taxon>Deinococcota</taxon>
        <taxon>Deinococci</taxon>
        <taxon>Thermales</taxon>
        <taxon>Thermaceae</taxon>
        <taxon>Marinithermus</taxon>
    </lineage>
</organism>
<dbReference type="Proteomes" id="UP000007030">
    <property type="component" value="Chromosome"/>
</dbReference>
<dbReference type="HOGENOM" id="CLU_310736_0_0_0"/>
<dbReference type="Pfam" id="PF21620">
    <property type="entry name" value="SlpA_C"/>
    <property type="match status" value="1"/>
</dbReference>
<evidence type="ECO:0000256" key="2">
    <source>
        <dbReference type="SAM" id="SignalP"/>
    </source>
</evidence>
<dbReference type="Gene3D" id="1.20.5.340">
    <property type="match status" value="1"/>
</dbReference>
<protein>
    <submittedName>
        <fullName evidence="4">S-layer domain-containing protein</fullName>
    </submittedName>
</protein>
<evidence type="ECO:0000313" key="4">
    <source>
        <dbReference type="EMBL" id="AEB10897.1"/>
    </source>
</evidence>
<dbReference type="InterPro" id="IPR048736">
    <property type="entry name" value="SlpA_C"/>
</dbReference>
<feature type="signal peptide" evidence="2">
    <location>
        <begin position="1"/>
        <end position="23"/>
    </location>
</feature>
<evidence type="ECO:0000259" key="3">
    <source>
        <dbReference type="PROSITE" id="PS51272"/>
    </source>
</evidence>
<name>F2NLR7_MARHT</name>
<dbReference type="KEGG" id="mhd:Marky_0134"/>